<dbReference type="EMBL" id="JBHTBL010000001">
    <property type="protein sequence ID" value="MFC7323506.1"/>
    <property type="molecule type" value="Genomic_DNA"/>
</dbReference>
<evidence type="ECO:0000313" key="3">
    <source>
        <dbReference type="Proteomes" id="UP001596545"/>
    </source>
</evidence>
<reference evidence="2 3" key="1">
    <citation type="journal article" date="2019" name="Int. J. Syst. Evol. Microbiol.">
        <title>The Global Catalogue of Microorganisms (GCM) 10K type strain sequencing project: providing services to taxonomists for standard genome sequencing and annotation.</title>
        <authorList>
            <consortium name="The Broad Institute Genomics Platform"/>
            <consortium name="The Broad Institute Genome Sequencing Center for Infectious Disease"/>
            <person name="Wu L."/>
            <person name="Ma J."/>
        </authorList>
    </citation>
    <scope>NUCLEOTIDE SEQUENCE [LARGE SCALE GENOMIC DNA]</scope>
    <source>
        <strain evidence="2 3">CGMCC 1.12554</strain>
    </source>
</reference>
<feature type="compositionally biased region" description="Acidic residues" evidence="1">
    <location>
        <begin position="230"/>
        <end position="245"/>
    </location>
</feature>
<dbReference type="RefSeq" id="WP_256407590.1">
    <property type="nucleotide sequence ID" value="NZ_JANHDN010000001.1"/>
</dbReference>
<sequence length="245" mass="25971">MSAVEPTPDDMLARHPETAYFWGHVAGGGRVTERSVEIEVTDEDAARRLSAIAGGGTVDHRIAERDFAHDTAVTRRTDEYTVQVVDPTLAANAAAALGLPVGSDPGGYRFDALRDHRRELLRGLLESCGVVCFRESSAAVGISFVHDDARLLSRVRTLLDAAGFGSAEPQPSSSGGHWFGVADGDTAAFAEWVYEGAADSGLFATSRRRKTLRSVERAAGLDVGSLIEATDAEGTDPTDAEGDEP</sequence>
<gene>
    <name evidence="2" type="ORF">ACFQMF_02800</name>
</gene>
<dbReference type="AlphaFoldDB" id="A0ABD6AI16"/>
<dbReference type="Pfam" id="PF26411">
    <property type="entry name" value="LAGLIDADG_4"/>
    <property type="match status" value="1"/>
</dbReference>
<evidence type="ECO:0000256" key="1">
    <source>
        <dbReference type="SAM" id="MobiDB-lite"/>
    </source>
</evidence>
<name>A0ABD6AI16_9EURY</name>
<accession>A0ABD6AI16</accession>
<proteinExistence type="predicted"/>
<comment type="caution">
    <text evidence="2">The sequence shown here is derived from an EMBL/GenBank/DDBJ whole genome shotgun (WGS) entry which is preliminary data.</text>
</comment>
<protein>
    <submittedName>
        <fullName evidence="2">Cobalamin biosynthesis protein</fullName>
    </submittedName>
</protein>
<evidence type="ECO:0000313" key="2">
    <source>
        <dbReference type="EMBL" id="MFC7323506.1"/>
    </source>
</evidence>
<keyword evidence="3" id="KW-1185">Reference proteome</keyword>
<organism evidence="2 3">
    <name type="scientific">Halorubrum rutilum</name>
    <dbReference type="NCBI Taxonomy" id="1364933"/>
    <lineage>
        <taxon>Archaea</taxon>
        <taxon>Methanobacteriati</taxon>
        <taxon>Methanobacteriota</taxon>
        <taxon>Stenosarchaea group</taxon>
        <taxon>Halobacteria</taxon>
        <taxon>Halobacteriales</taxon>
        <taxon>Haloferacaceae</taxon>
        <taxon>Halorubrum</taxon>
    </lineage>
</organism>
<feature type="region of interest" description="Disordered" evidence="1">
    <location>
        <begin position="226"/>
        <end position="245"/>
    </location>
</feature>
<dbReference type="Proteomes" id="UP001596545">
    <property type="component" value="Unassembled WGS sequence"/>
</dbReference>
<dbReference type="InterPro" id="IPR058749">
    <property type="entry name" value="Homing_endonuclease-like"/>
</dbReference>